<dbReference type="GO" id="GO:0017056">
    <property type="term" value="F:structural constituent of nuclear pore"/>
    <property type="evidence" value="ECO:0007669"/>
    <property type="project" value="InterPro"/>
</dbReference>
<evidence type="ECO:0000256" key="5">
    <source>
        <dbReference type="ARBA" id="ARBA00022927"/>
    </source>
</evidence>
<organism evidence="10 11">
    <name type="scientific">Dioscorea zingiberensis</name>
    <dbReference type="NCBI Taxonomy" id="325984"/>
    <lineage>
        <taxon>Eukaryota</taxon>
        <taxon>Viridiplantae</taxon>
        <taxon>Streptophyta</taxon>
        <taxon>Embryophyta</taxon>
        <taxon>Tracheophyta</taxon>
        <taxon>Spermatophyta</taxon>
        <taxon>Magnoliopsida</taxon>
        <taxon>Liliopsida</taxon>
        <taxon>Dioscoreales</taxon>
        <taxon>Dioscoreaceae</taxon>
        <taxon>Dioscorea</taxon>
    </lineage>
</organism>
<evidence type="ECO:0000256" key="6">
    <source>
        <dbReference type="ARBA" id="ARBA00023010"/>
    </source>
</evidence>
<evidence type="ECO:0000259" key="9">
    <source>
        <dbReference type="Pfam" id="PF05064"/>
    </source>
</evidence>
<dbReference type="PANTHER" id="PTHR12084">
    <property type="entry name" value="NUCLEAR PORE GLYCOPROTEIN P62-RELATED"/>
    <property type="match status" value="1"/>
</dbReference>
<reference evidence="10" key="1">
    <citation type="submission" date="2021-03" db="EMBL/GenBank/DDBJ databases">
        <authorList>
            <person name="Li Z."/>
            <person name="Yang C."/>
        </authorList>
    </citation>
    <scope>NUCLEOTIDE SEQUENCE</scope>
    <source>
        <strain evidence="10">Dzin_1.0</strain>
        <tissue evidence="10">Leaf</tissue>
    </source>
</reference>
<dbReference type="GO" id="GO:0006405">
    <property type="term" value="P:RNA export from nucleus"/>
    <property type="evidence" value="ECO:0007669"/>
    <property type="project" value="TreeGrafter"/>
</dbReference>
<keyword evidence="4" id="KW-0509">mRNA transport</keyword>
<evidence type="ECO:0000256" key="7">
    <source>
        <dbReference type="ARBA" id="ARBA00023132"/>
    </source>
</evidence>
<accession>A0A9D5CY72</accession>
<evidence type="ECO:0000256" key="8">
    <source>
        <dbReference type="ARBA" id="ARBA00023242"/>
    </source>
</evidence>
<comment type="subcellular location">
    <subcellularLocation>
        <location evidence="1">Nucleus</location>
        <location evidence="1">Nuclear pore complex</location>
    </subcellularLocation>
</comment>
<feature type="domain" description="Nucleoporin NSP1-like C-terminal" evidence="9">
    <location>
        <begin position="36"/>
        <end position="76"/>
    </location>
</feature>
<keyword evidence="5" id="KW-0653">Protein transport</keyword>
<evidence type="ECO:0000256" key="4">
    <source>
        <dbReference type="ARBA" id="ARBA00022816"/>
    </source>
</evidence>
<dbReference type="PANTHER" id="PTHR12084:SF0">
    <property type="entry name" value="NUCLEAR PORE GLYCOPROTEIN P62"/>
    <property type="match status" value="1"/>
</dbReference>
<gene>
    <name evidence="10" type="ORF">J5N97_009427</name>
</gene>
<comment type="similarity">
    <text evidence="2">Belongs to the nucleoporin NSP1/NUP62 family.</text>
</comment>
<dbReference type="GO" id="GO:0044613">
    <property type="term" value="C:nuclear pore central transport channel"/>
    <property type="evidence" value="ECO:0007669"/>
    <property type="project" value="TreeGrafter"/>
</dbReference>
<proteinExistence type="inferred from homology"/>
<dbReference type="GO" id="GO:0005543">
    <property type="term" value="F:phospholipid binding"/>
    <property type="evidence" value="ECO:0007669"/>
    <property type="project" value="TreeGrafter"/>
</dbReference>
<evidence type="ECO:0000256" key="3">
    <source>
        <dbReference type="ARBA" id="ARBA00022448"/>
    </source>
</evidence>
<dbReference type="AlphaFoldDB" id="A0A9D5CY72"/>
<keyword evidence="7" id="KW-0906">Nuclear pore complex</keyword>
<keyword evidence="3" id="KW-0813">Transport</keyword>
<evidence type="ECO:0000256" key="1">
    <source>
        <dbReference type="ARBA" id="ARBA00004567"/>
    </source>
</evidence>
<keyword evidence="8" id="KW-0539">Nucleus</keyword>
<keyword evidence="6" id="KW-0811">Translocation</keyword>
<dbReference type="OrthoDB" id="1748204at2759"/>
<comment type="caution">
    <text evidence="10">The sequence shown here is derived from an EMBL/GenBank/DDBJ whole genome shotgun (WGS) entry which is preliminary data.</text>
</comment>
<evidence type="ECO:0000313" key="10">
    <source>
        <dbReference type="EMBL" id="KAJ0981172.1"/>
    </source>
</evidence>
<reference evidence="10" key="2">
    <citation type="journal article" date="2022" name="Hortic Res">
        <title>The genome of Dioscorea zingiberensis sheds light on the biosynthesis, origin and evolution of the medicinally important diosgenin saponins.</title>
        <authorList>
            <person name="Li Y."/>
            <person name="Tan C."/>
            <person name="Li Z."/>
            <person name="Guo J."/>
            <person name="Li S."/>
            <person name="Chen X."/>
            <person name="Wang C."/>
            <person name="Dai X."/>
            <person name="Yang H."/>
            <person name="Song W."/>
            <person name="Hou L."/>
            <person name="Xu J."/>
            <person name="Tong Z."/>
            <person name="Xu A."/>
            <person name="Yuan X."/>
            <person name="Wang W."/>
            <person name="Yang Q."/>
            <person name="Chen L."/>
            <person name="Sun Z."/>
            <person name="Wang K."/>
            <person name="Pan B."/>
            <person name="Chen J."/>
            <person name="Bao Y."/>
            <person name="Liu F."/>
            <person name="Qi X."/>
            <person name="Gang D.R."/>
            <person name="Wen J."/>
            <person name="Li J."/>
        </authorList>
    </citation>
    <scope>NUCLEOTIDE SEQUENCE</scope>
    <source>
        <strain evidence="10">Dzin_1.0</strain>
    </source>
</reference>
<evidence type="ECO:0000256" key="2">
    <source>
        <dbReference type="ARBA" id="ARBA00005911"/>
    </source>
</evidence>
<dbReference type="GO" id="GO:0006606">
    <property type="term" value="P:protein import into nucleus"/>
    <property type="evidence" value="ECO:0007669"/>
    <property type="project" value="TreeGrafter"/>
</dbReference>
<dbReference type="EMBL" id="JAGGNH010000002">
    <property type="protein sequence ID" value="KAJ0981172.1"/>
    <property type="molecule type" value="Genomic_DNA"/>
</dbReference>
<dbReference type="InterPro" id="IPR007758">
    <property type="entry name" value="Nucleoporin_NSP1_C"/>
</dbReference>
<keyword evidence="11" id="KW-1185">Reference proteome</keyword>
<dbReference type="InterPro" id="IPR026010">
    <property type="entry name" value="NSP1/NUP62"/>
</dbReference>
<evidence type="ECO:0000313" key="11">
    <source>
        <dbReference type="Proteomes" id="UP001085076"/>
    </source>
</evidence>
<name>A0A9D5CY72_9LILI</name>
<protein>
    <recommendedName>
        <fullName evidence="9">Nucleoporin NSP1-like C-terminal domain-containing protein</fullName>
    </recommendedName>
</protein>
<dbReference type="GO" id="GO:0051028">
    <property type="term" value="P:mRNA transport"/>
    <property type="evidence" value="ECO:0007669"/>
    <property type="project" value="UniProtKB-KW"/>
</dbReference>
<dbReference type="Proteomes" id="UP001085076">
    <property type="component" value="Miscellaneous, Linkage group lg02"/>
</dbReference>
<sequence>MRGAVQNLLANPQFYRPPHIGKSSAIVAGVTPATSVSEPGSAFKRKTVEEIIKDWNSELQDRAAKFRKQATAIAEYMLMELSRRKKNARIKPDEDFDVFMKV</sequence>
<dbReference type="Pfam" id="PF05064">
    <property type="entry name" value="Nsp1_C"/>
    <property type="match status" value="1"/>
</dbReference>